<evidence type="ECO:0000256" key="3">
    <source>
        <dbReference type="HAMAP-Rule" id="MF_02225"/>
    </source>
</evidence>
<dbReference type="GO" id="GO:0015941">
    <property type="term" value="P:pantothenate catabolic process"/>
    <property type="evidence" value="ECO:0007669"/>
    <property type="project" value="InterPro"/>
</dbReference>
<feature type="binding site" evidence="3">
    <location>
        <begin position="307"/>
        <end position="310"/>
    </location>
    <ligand>
        <name>CTP</name>
        <dbReference type="ChEBI" id="CHEBI:37563"/>
    </ligand>
</feature>
<evidence type="ECO:0000259" key="5">
    <source>
        <dbReference type="Pfam" id="PF02441"/>
    </source>
</evidence>
<comment type="cofactor">
    <cofactor evidence="3">
        <name>FMN</name>
        <dbReference type="ChEBI" id="CHEBI:58210"/>
    </cofactor>
    <text evidence="3">Binds 1 FMN per subunit.</text>
</comment>
<dbReference type="OrthoDB" id="9802554at2"/>
<comment type="catalytic activity">
    <reaction evidence="3 4">
        <text>(R)-4'-phosphopantothenate + L-cysteine + CTP = N-[(R)-4-phosphopantothenoyl]-L-cysteine + CMP + diphosphate + H(+)</text>
        <dbReference type="Rhea" id="RHEA:19397"/>
        <dbReference type="ChEBI" id="CHEBI:10986"/>
        <dbReference type="ChEBI" id="CHEBI:15378"/>
        <dbReference type="ChEBI" id="CHEBI:33019"/>
        <dbReference type="ChEBI" id="CHEBI:35235"/>
        <dbReference type="ChEBI" id="CHEBI:37563"/>
        <dbReference type="ChEBI" id="CHEBI:59458"/>
        <dbReference type="ChEBI" id="CHEBI:60377"/>
        <dbReference type="EC" id="6.3.2.5"/>
    </reaction>
</comment>
<keyword evidence="3 4" id="KW-0285">Flavoprotein</keyword>
<feature type="binding site" evidence="3">
    <location>
        <position position="344"/>
    </location>
    <ligand>
        <name>CTP</name>
        <dbReference type="ChEBI" id="CHEBI:37563"/>
    </ligand>
</feature>
<comment type="cofactor">
    <cofactor evidence="3">
        <name>Mg(2+)</name>
        <dbReference type="ChEBI" id="CHEBI:18420"/>
    </cofactor>
</comment>
<accession>A0A1I4VFZ4</accession>
<dbReference type="EMBL" id="FOUU01000009">
    <property type="protein sequence ID" value="SFN00071.1"/>
    <property type="molecule type" value="Genomic_DNA"/>
</dbReference>
<sequence length="406" mass="43652">MPFPVLRGKTVVLGVTGSIAAYKACDLVRKLRDEGCDVHVVMTKNACEFVGPLSFRALTQNPVMIDLFGGLSDDVFGHIELARKADVIVVAPATANILAKAAHGIADDYLSTLLLAARCPVVFCPAMNPAMYAHQTTQANVSTLRERGFSVVEPDPGVVACGEEGPGRLPSVARMLHEIASALTEKSLKCLNVLVTAGPTREFFDPVRFISNPSSGKMGYALARVASLKGAEVCLVSGPTHIEAPPGVSLIPVVSALEMHSAVVERAPRCDVVIMAAAVGDYRPDVQSESKIKKGDKEITIRVVPNPDILAELGRQKREGQVLVGFAAETDDIVENARLKLLKKNLDMIVANDVRDPRSGFAVDTNRVKLIFGSGDVVDLPPMSKDEVALKIFDYVEELVKRREGF</sequence>
<comment type="pathway">
    <text evidence="3 4">Cofactor biosynthesis; coenzyme A biosynthesis; CoA from (R)-pantothenate: step 3/5.</text>
</comment>
<dbReference type="Gene3D" id="3.40.50.1950">
    <property type="entry name" value="Flavin prenyltransferase-like"/>
    <property type="match status" value="1"/>
</dbReference>
<dbReference type="InterPro" id="IPR036551">
    <property type="entry name" value="Flavin_trans-like"/>
</dbReference>
<dbReference type="Proteomes" id="UP000199611">
    <property type="component" value="Unassembled WGS sequence"/>
</dbReference>
<feature type="region of interest" description="Phosphopantothenate--cysteine ligase" evidence="3">
    <location>
        <begin position="193"/>
        <end position="406"/>
    </location>
</feature>
<feature type="region of interest" description="Phosphopantothenoylcysteine decarboxylase" evidence="3">
    <location>
        <begin position="1"/>
        <end position="192"/>
    </location>
</feature>
<dbReference type="Pfam" id="PF04127">
    <property type="entry name" value="DFP"/>
    <property type="match status" value="1"/>
</dbReference>
<dbReference type="EC" id="6.3.2.5" evidence="3"/>
<keyword evidence="3 4" id="KW-0436">Ligase</keyword>
<dbReference type="STRING" id="39841.SAMN05660836_02284"/>
<feature type="binding site" evidence="3">
    <location>
        <position position="291"/>
    </location>
    <ligand>
        <name>CTP</name>
        <dbReference type="ChEBI" id="CHEBI:37563"/>
    </ligand>
</feature>
<dbReference type="HAMAP" id="MF_02225">
    <property type="entry name" value="CoaBC"/>
    <property type="match status" value="1"/>
</dbReference>
<dbReference type="SUPFAM" id="SSF102645">
    <property type="entry name" value="CoaB-like"/>
    <property type="match status" value="1"/>
</dbReference>
<feature type="domain" description="DNA/pantothenate metabolism flavoprotein C-terminal" evidence="6">
    <location>
        <begin position="191"/>
        <end position="398"/>
    </location>
</feature>
<dbReference type="GO" id="GO:0015937">
    <property type="term" value="P:coenzyme A biosynthetic process"/>
    <property type="evidence" value="ECO:0007669"/>
    <property type="project" value="UniProtKB-UniRule"/>
</dbReference>
<keyword evidence="3 4" id="KW-0288">FMN</keyword>
<comment type="function">
    <text evidence="4">Catalyzes two steps in the biosynthesis of coenzyme A. In the first step cysteine is conjugated to 4'-phosphopantothenate to form 4-phosphopantothenoylcysteine, in the latter compound is decarboxylated to form 4'-phosphopantotheine.</text>
</comment>
<evidence type="ECO:0000259" key="6">
    <source>
        <dbReference type="Pfam" id="PF04127"/>
    </source>
</evidence>
<dbReference type="InterPro" id="IPR035929">
    <property type="entry name" value="CoaB-like_sf"/>
</dbReference>
<keyword evidence="3" id="KW-0460">Magnesium</keyword>
<dbReference type="RefSeq" id="WP_093395912.1">
    <property type="nucleotide sequence ID" value="NZ_FOUU01000009.1"/>
</dbReference>
<dbReference type="NCBIfam" id="TIGR00521">
    <property type="entry name" value="coaBC_dfp"/>
    <property type="match status" value="1"/>
</dbReference>
<reference evidence="7 8" key="1">
    <citation type="submission" date="2016-10" db="EMBL/GenBank/DDBJ databases">
        <authorList>
            <person name="de Groot N.N."/>
        </authorList>
    </citation>
    <scope>NUCLEOTIDE SEQUENCE [LARGE SCALE GENOMIC DNA]</scope>
    <source>
        <strain evidence="7 8">DSM 9990</strain>
    </source>
</reference>
<evidence type="ECO:0000256" key="4">
    <source>
        <dbReference type="RuleBase" id="RU364078"/>
    </source>
</evidence>
<feature type="binding site" evidence="3">
    <location>
        <position position="340"/>
    </location>
    <ligand>
        <name>CTP</name>
        <dbReference type="ChEBI" id="CHEBI:37563"/>
    </ligand>
</feature>
<protein>
    <recommendedName>
        <fullName evidence="3">Coenzyme A biosynthesis bifunctional protein CoaBC</fullName>
    </recommendedName>
    <alternativeName>
        <fullName evidence="3">DNA/pantothenate metabolism flavoprotein</fullName>
    </alternativeName>
    <alternativeName>
        <fullName evidence="3">Phosphopantothenoylcysteine synthetase/decarboxylase</fullName>
        <shortName evidence="3">PPCS-PPCDC</shortName>
    </alternativeName>
    <domain>
        <recommendedName>
            <fullName evidence="3">Phosphopantothenoylcysteine decarboxylase</fullName>
            <shortName evidence="3">PPC decarboxylase</shortName>
            <shortName evidence="3">PPC-DC</shortName>
            <ecNumber evidence="3">4.1.1.36</ecNumber>
        </recommendedName>
        <alternativeName>
            <fullName evidence="3">CoaC</fullName>
        </alternativeName>
    </domain>
    <domain>
        <recommendedName>
            <fullName evidence="3">Phosphopantothenate--cysteine ligase</fullName>
            <ecNumber evidence="3">6.3.2.5</ecNumber>
        </recommendedName>
        <alternativeName>
            <fullName evidence="3">CoaB</fullName>
        </alternativeName>
        <alternativeName>
            <fullName evidence="3">Phosphopantothenoylcysteine synthetase</fullName>
            <shortName evidence="3">PPC synthetase</shortName>
            <shortName evidence="3">PPC-S</shortName>
        </alternativeName>
    </domain>
</protein>
<keyword evidence="3" id="KW-0511">Multifunctional enzyme</keyword>
<dbReference type="GO" id="GO:0046872">
    <property type="term" value="F:metal ion binding"/>
    <property type="evidence" value="ECO:0007669"/>
    <property type="project" value="UniProtKB-KW"/>
</dbReference>
<comment type="similarity">
    <text evidence="3 4">In the N-terminal section; belongs to the HFCD (homo-oligomeric flavin containing Cys decarboxylase) superfamily.</text>
</comment>
<evidence type="ECO:0000256" key="2">
    <source>
        <dbReference type="ARBA" id="ARBA00023239"/>
    </source>
</evidence>
<gene>
    <name evidence="3" type="primary">coaBC</name>
    <name evidence="7" type="ORF">SAMN05660836_02284</name>
</gene>
<name>A0A1I4VFZ4_9BACT</name>
<dbReference type="InterPro" id="IPR003382">
    <property type="entry name" value="Flavoprotein"/>
</dbReference>
<comment type="catalytic activity">
    <reaction evidence="3 4">
        <text>N-[(R)-4-phosphopantothenoyl]-L-cysteine + H(+) = (R)-4'-phosphopantetheine + CO2</text>
        <dbReference type="Rhea" id="RHEA:16793"/>
        <dbReference type="ChEBI" id="CHEBI:15378"/>
        <dbReference type="ChEBI" id="CHEBI:16526"/>
        <dbReference type="ChEBI" id="CHEBI:59458"/>
        <dbReference type="ChEBI" id="CHEBI:61723"/>
        <dbReference type="EC" id="4.1.1.36"/>
    </reaction>
</comment>
<dbReference type="InterPro" id="IPR007085">
    <property type="entry name" value="DNA/pantothenate-metab_flavo_C"/>
</dbReference>
<comment type="caution">
    <text evidence="3">Lacks conserved residue(s) required for the propagation of feature annotation.</text>
</comment>
<dbReference type="Pfam" id="PF02441">
    <property type="entry name" value="Flavoprotein"/>
    <property type="match status" value="1"/>
</dbReference>
<keyword evidence="2 3" id="KW-0456">Lyase</keyword>
<dbReference type="GO" id="GO:0010181">
    <property type="term" value="F:FMN binding"/>
    <property type="evidence" value="ECO:0007669"/>
    <property type="project" value="UniProtKB-UniRule"/>
</dbReference>
<feature type="domain" description="Flavoprotein" evidence="5">
    <location>
        <begin position="9"/>
        <end position="181"/>
    </location>
</feature>
<evidence type="ECO:0000256" key="1">
    <source>
        <dbReference type="ARBA" id="ARBA00022793"/>
    </source>
</evidence>
<comment type="similarity">
    <text evidence="3 4">In the C-terminal section; belongs to the PPC synthetase family.</text>
</comment>
<dbReference type="PANTHER" id="PTHR14359">
    <property type="entry name" value="HOMO-OLIGOMERIC FLAVIN CONTAINING CYS DECARBOXYLASE FAMILY"/>
    <property type="match status" value="1"/>
</dbReference>
<dbReference type="EC" id="4.1.1.36" evidence="3"/>
<organism evidence="7 8">
    <name type="scientific">Thermodesulforhabdus norvegica</name>
    <dbReference type="NCBI Taxonomy" id="39841"/>
    <lineage>
        <taxon>Bacteria</taxon>
        <taxon>Pseudomonadati</taxon>
        <taxon>Thermodesulfobacteriota</taxon>
        <taxon>Syntrophobacteria</taxon>
        <taxon>Syntrophobacterales</taxon>
        <taxon>Thermodesulforhabdaceae</taxon>
        <taxon>Thermodesulforhabdus</taxon>
    </lineage>
</organism>
<comment type="function">
    <text evidence="3">Catalyzes two sequential steps in the biosynthesis of coenzyme A. In the first step cysteine is conjugated to 4'-phosphopantothenate to form 4-phosphopantothenoylcysteine. In the second step the latter compound is decarboxylated to form 4'-phosphopantotheine.</text>
</comment>
<feature type="binding site" evidence="3">
    <location>
        <position position="326"/>
    </location>
    <ligand>
        <name>CTP</name>
        <dbReference type="ChEBI" id="CHEBI:37563"/>
    </ligand>
</feature>
<dbReference type="GO" id="GO:0004633">
    <property type="term" value="F:phosphopantothenoylcysteine decarboxylase activity"/>
    <property type="evidence" value="ECO:0007669"/>
    <property type="project" value="UniProtKB-UniRule"/>
</dbReference>
<dbReference type="GO" id="GO:0004632">
    <property type="term" value="F:phosphopantothenate--cysteine ligase activity"/>
    <property type="evidence" value="ECO:0007669"/>
    <property type="project" value="UniProtKB-UniRule"/>
</dbReference>
<keyword evidence="1 3" id="KW-0210">Decarboxylase</keyword>
<dbReference type="PANTHER" id="PTHR14359:SF6">
    <property type="entry name" value="PHOSPHOPANTOTHENOYLCYSTEINE DECARBOXYLASE"/>
    <property type="match status" value="1"/>
</dbReference>
<dbReference type="InterPro" id="IPR005252">
    <property type="entry name" value="CoaBC"/>
</dbReference>
<feature type="active site" description="Proton donor" evidence="3">
    <location>
        <position position="161"/>
    </location>
</feature>
<keyword evidence="8" id="KW-1185">Reference proteome</keyword>
<keyword evidence="3" id="KW-0479">Metal-binding</keyword>
<dbReference type="AlphaFoldDB" id="A0A1I4VFZ4"/>
<dbReference type="GO" id="GO:0071513">
    <property type="term" value="C:phosphopantothenoylcysteine decarboxylase complex"/>
    <property type="evidence" value="ECO:0007669"/>
    <property type="project" value="TreeGrafter"/>
</dbReference>
<proteinExistence type="inferred from homology"/>
<dbReference type="UniPathway" id="UPA00241">
    <property type="reaction ID" value="UER00353"/>
</dbReference>
<dbReference type="SUPFAM" id="SSF52507">
    <property type="entry name" value="Homo-oligomeric flavin-containing Cys decarboxylases, HFCD"/>
    <property type="match status" value="1"/>
</dbReference>
<dbReference type="Gene3D" id="3.40.50.10300">
    <property type="entry name" value="CoaB-like"/>
    <property type="match status" value="1"/>
</dbReference>
<feature type="binding site" evidence="3">
    <location>
        <position position="281"/>
    </location>
    <ligand>
        <name>CTP</name>
        <dbReference type="ChEBI" id="CHEBI:37563"/>
    </ligand>
</feature>
<evidence type="ECO:0000313" key="8">
    <source>
        <dbReference type="Proteomes" id="UP000199611"/>
    </source>
</evidence>
<comment type="pathway">
    <text evidence="3 4">Cofactor biosynthesis; coenzyme A biosynthesis; CoA from (R)-pantothenate: step 2/5.</text>
</comment>
<evidence type="ECO:0000313" key="7">
    <source>
        <dbReference type="EMBL" id="SFN00071.1"/>
    </source>
</evidence>